<keyword evidence="3" id="KW-1185">Reference proteome</keyword>
<organism evidence="2 3">
    <name type="scientific">Austropuccinia psidii MF-1</name>
    <dbReference type="NCBI Taxonomy" id="1389203"/>
    <lineage>
        <taxon>Eukaryota</taxon>
        <taxon>Fungi</taxon>
        <taxon>Dikarya</taxon>
        <taxon>Basidiomycota</taxon>
        <taxon>Pucciniomycotina</taxon>
        <taxon>Pucciniomycetes</taxon>
        <taxon>Pucciniales</taxon>
        <taxon>Sphaerophragmiaceae</taxon>
        <taxon>Austropuccinia</taxon>
    </lineage>
</organism>
<comment type="caution">
    <text evidence="2">The sequence shown here is derived from an EMBL/GenBank/DDBJ whole genome shotgun (WGS) entry which is preliminary data.</text>
</comment>
<sequence>MRDHLDRGPIIEGAAPSRKEVRVPRRSTLKGLGEDDADEEGSEVTEAAPASVDVSQGTGGPTLAQSNKPSSHQSEPSLLAICQAESMIKLIKTNYKL</sequence>
<name>A0A9Q3GPU4_9BASI</name>
<evidence type="ECO:0000313" key="2">
    <source>
        <dbReference type="EMBL" id="MBW0475568.1"/>
    </source>
</evidence>
<dbReference type="Proteomes" id="UP000765509">
    <property type="component" value="Unassembled WGS sequence"/>
</dbReference>
<feature type="compositionally biased region" description="Polar residues" evidence="1">
    <location>
        <begin position="63"/>
        <end position="76"/>
    </location>
</feature>
<dbReference type="AlphaFoldDB" id="A0A9Q3GPU4"/>
<accession>A0A9Q3GPU4</accession>
<reference evidence="2" key="1">
    <citation type="submission" date="2021-03" db="EMBL/GenBank/DDBJ databases">
        <title>Draft genome sequence of rust myrtle Austropuccinia psidii MF-1, a brazilian biotype.</title>
        <authorList>
            <person name="Quecine M.C."/>
            <person name="Pachon D.M.R."/>
            <person name="Bonatelli M.L."/>
            <person name="Correr F.H."/>
            <person name="Franceschini L.M."/>
            <person name="Leite T.F."/>
            <person name="Margarido G.R.A."/>
            <person name="Almeida C.A."/>
            <person name="Ferrarezi J.A."/>
            <person name="Labate C.A."/>
        </authorList>
    </citation>
    <scope>NUCLEOTIDE SEQUENCE</scope>
    <source>
        <strain evidence="2">MF-1</strain>
    </source>
</reference>
<dbReference type="EMBL" id="AVOT02004157">
    <property type="protein sequence ID" value="MBW0475568.1"/>
    <property type="molecule type" value="Genomic_DNA"/>
</dbReference>
<evidence type="ECO:0000313" key="3">
    <source>
        <dbReference type="Proteomes" id="UP000765509"/>
    </source>
</evidence>
<gene>
    <name evidence="2" type="ORF">O181_015283</name>
</gene>
<evidence type="ECO:0000256" key="1">
    <source>
        <dbReference type="SAM" id="MobiDB-lite"/>
    </source>
</evidence>
<proteinExistence type="predicted"/>
<feature type="compositionally biased region" description="Acidic residues" evidence="1">
    <location>
        <begin position="34"/>
        <end position="43"/>
    </location>
</feature>
<protein>
    <submittedName>
        <fullName evidence="2">Uncharacterized protein</fullName>
    </submittedName>
</protein>
<feature type="region of interest" description="Disordered" evidence="1">
    <location>
        <begin position="1"/>
        <end position="76"/>
    </location>
</feature>